<dbReference type="RefSeq" id="WP_068703369.1">
    <property type="nucleotide sequence ID" value="NZ_MAKX01000001.1"/>
</dbReference>
<name>A0A1B9Y333_9FLAO</name>
<dbReference type="AlphaFoldDB" id="A0A1B9Y333"/>
<dbReference type="InterPro" id="IPR025737">
    <property type="entry name" value="FApF"/>
</dbReference>
<sequence length="301" mass="32174">MKVKKLIALSVFAITTVYSTVNAQGLLDGFTSKKGDLSLTTSFSTSKYDSFYVANVKKDEVPVHGEINQNIISLYAKYGITDRLSVVINVPFISSDNTTGAVDPVNGKNSISELQDISIALKLNAHKINFEKANLNIITGFTAVIPTGYEPNGILSLGSGAFGFDVTAGLHLNTDSGFFSTLFASYNLRGDANNNLTPGKDFGVPNAFVTTGKIGYASSFIYVEAWADIFNSEEGVDIGSSDFAGNFPETNVDYKRVGITVYKNIIPKLGVSLGFGKVIDGRNIGEATTFSAGLTYNVSLK</sequence>
<dbReference type="STRING" id="447689.BA195_05895"/>
<accession>A0A1B9Y333</accession>
<keyword evidence="1" id="KW-0732">Signal</keyword>
<gene>
    <name evidence="2" type="ORF">BA195_05895</name>
</gene>
<dbReference type="OrthoDB" id="5562884at2"/>
<evidence type="ECO:0000313" key="3">
    <source>
        <dbReference type="Proteomes" id="UP000093186"/>
    </source>
</evidence>
<dbReference type="Pfam" id="PF13557">
    <property type="entry name" value="Phenol_MetA_deg"/>
    <property type="match status" value="1"/>
</dbReference>
<keyword evidence="3" id="KW-1185">Reference proteome</keyword>
<dbReference type="Proteomes" id="UP000093186">
    <property type="component" value="Unassembled WGS sequence"/>
</dbReference>
<proteinExistence type="predicted"/>
<dbReference type="EMBL" id="MAKX01000001">
    <property type="protein sequence ID" value="OCK44213.1"/>
    <property type="molecule type" value="Genomic_DNA"/>
</dbReference>
<reference evidence="2 3" key="1">
    <citation type="submission" date="2016-06" db="EMBL/GenBank/DDBJ databases">
        <title>Draft Genome Sequence of Tenacibaculum soleae UCD-KL19.</title>
        <authorList>
            <person name="Eisen J.A."/>
            <person name="Coil D.A."/>
            <person name="Lujan K.M."/>
        </authorList>
    </citation>
    <scope>NUCLEOTIDE SEQUENCE [LARGE SCALE GENOMIC DNA]</scope>
    <source>
        <strain evidence="2 3">UCD-KL19</strain>
    </source>
</reference>
<protein>
    <recommendedName>
        <fullName evidence="4">Transporter</fullName>
    </recommendedName>
</protein>
<feature type="chain" id="PRO_5008640064" description="Transporter" evidence="1">
    <location>
        <begin position="24"/>
        <end position="301"/>
    </location>
</feature>
<evidence type="ECO:0000313" key="2">
    <source>
        <dbReference type="EMBL" id="OCK44213.1"/>
    </source>
</evidence>
<organism evidence="2 3">
    <name type="scientific">Tenacibaculum soleae</name>
    <dbReference type="NCBI Taxonomy" id="447689"/>
    <lineage>
        <taxon>Bacteria</taxon>
        <taxon>Pseudomonadati</taxon>
        <taxon>Bacteroidota</taxon>
        <taxon>Flavobacteriia</taxon>
        <taxon>Flavobacteriales</taxon>
        <taxon>Flavobacteriaceae</taxon>
        <taxon>Tenacibaculum</taxon>
    </lineage>
</organism>
<evidence type="ECO:0008006" key="4">
    <source>
        <dbReference type="Google" id="ProtNLM"/>
    </source>
</evidence>
<feature type="signal peptide" evidence="1">
    <location>
        <begin position="1"/>
        <end position="23"/>
    </location>
</feature>
<comment type="caution">
    <text evidence="2">The sequence shown here is derived from an EMBL/GenBank/DDBJ whole genome shotgun (WGS) entry which is preliminary data.</text>
</comment>
<evidence type="ECO:0000256" key="1">
    <source>
        <dbReference type="SAM" id="SignalP"/>
    </source>
</evidence>